<accession>A0ABT8T612</accession>
<dbReference type="CDD" id="cd16371">
    <property type="entry name" value="DMSOR_beta_like"/>
    <property type="match status" value="1"/>
</dbReference>
<evidence type="ECO:0000256" key="3">
    <source>
        <dbReference type="ARBA" id="ARBA00023004"/>
    </source>
</evidence>
<dbReference type="PROSITE" id="PS51379">
    <property type="entry name" value="4FE4S_FER_2"/>
    <property type="match status" value="3"/>
</dbReference>
<evidence type="ECO:0000256" key="4">
    <source>
        <dbReference type="ARBA" id="ARBA00023014"/>
    </source>
</evidence>
<evidence type="ECO:0000313" key="6">
    <source>
        <dbReference type="EMBL" id="MDO2409115.1"/>
    </source>
</evidence>
<dbReference type="InterPro" id="IPR017896">
    <property type="entry name" value="4Fe4S_Fe-S-bd"/>
</dbReference>
<dbReference type="PANTHER" id="PTHR43177:SF3">
    <property type="entry name" value="PROTEIN NRFC HOMOLOG"/>
    <property type="match status" value="1"/>
</dbReference>
<evidence type="ECO:0000313" key="7">
    <source>
        <dbReference type="Proteomes" id="UP001171111"/>
    </source>
</evidence>
<comment type="caution">
    <text evidence="6">The sequence shown here is derived from an EMBL/GenBank/DDBJ whole genome shotgun (WGS) entry which is preliminary data.</text>
</comment>
<gene>
    <name evidence="6" type="primary">fdh3B</name>
    <name evidence="6" type="ORF">Q2362_03245</name>
</gene>
<feature type="domain" description="4Fe-4S ferredoxin-type" evidence="5">
    <location>
        <begin position="4"/>
        <end position="32"/>
    </location>
</feature>
<feature type="domain" description="4Fe-4S ferredoxin-type" evidence="5">
    <location>
        <begin position="79"/>
        <end position="108"/>
    </location>
</feature>
<dbReference type="InterPro" id="IPR017900">
    <property type="entry name" value="4Fe4S_Fe_S_CS"/>
</dbReference>
<proteinExistence type="predicted"/>
<sequence length="206" mass="22381">MARMKFYVDTNRCTSCFACQVACSSAHEVPVGINRRKVITLNEGIEGREISSTIACQHCTDAPCSQVCPVKCFYIREDGIVLHDKKECIGCGYCLYACPFGAPQFPRDGAFGIKGAMDKCTMCAGGPEPTNSEQERELYGQNRIAEGKVPMCAAVCSTNALLVGDAVEVSNMYRKRVLGRNANRKNDDLSLNGEYANLAQLAGARV</sequence>
<organism evidence="6 7">
    <name type="scientific">Campylobacter magnus</name>
    <dbReference type="NCBI Taxonomy" id="3026462"/>
    <lineage>
        <taxon>Bacteria</taxon>
        <taxon>Pseudomonadati</taxon>
        <taxon>Campylobacterota</taxon>
        <taxon>Epsilonproteobacteria</taxon>
        <taxon>Campylobacterales</taxon>
        <taxon>Campylobacteraceae</taxon>
        <taxon>Campylobacter</taxon>
    </lineage>
</organism>
<name>A0ABT8T612_9BACT</name>
<keyword evidence="2" id="KW-0479">Metal-binding</keyword>
<dbReference type="SUPFAM" id="SSF54862">
    <property type="entry name" value="4Fe-4S ferredoxins"/>
    <property type="match status" value="1"/>
</dbReference>
<dbReference type="InterPro" id="IPR050954">
    <property type="entry name" value="ET_IronSulfur_Cluster-Binding"/>
</dbReference>
<feature type="domain" description="4Fe-4S ferredoxin-type" evidence="5">
    <location>
        <begin position="46"/>
        <end position="78"/>
    </location>
</feature>
<dbReference type="PROSITE" id="PS00198">
    <property type="entry name" value="4FE4S_FER_1"/>
    <property type="match status" value="1"/>
</dbReference>
<protein>
    <submittedName>
        <fullName evidence="6">Formate dehydrogenase FDH3 subunit beta</fullName>
    </submittedName>
</protein>
<dbReference type="Proteomes" id="UP001171111">
    <property type="component" value="Unassembled WGS sequence"/>
</dbReference>
<dbReference type="PANTHER" id="PTHR43177">
    <property type="entry name" value="PROTEIN NRFC"/>
    <property type="match status" value="1"/>
</dbReference>
<keyword evidence="1" id="KW-0004">4Fe-4S</keyword>
<dbReference type="Gene3D" id="3.30.70.20">
    <property type="match status" value="2"/>
</dbReference>
<keyword evidence="4" id="KW-0411">Iron-sulfur</keyword>
<keyword evidence="3" id="KW-0408">Iron</keyword>
<evidence type="ECO:0000256" key="1">
    <source>
        <dbReference type="ARBA" id="ARBA00022485"/>
    </source>
</evidence>
<reference evidence="6 7" key="1">
    <citation type="submission" date="2023-06" db="EMBL/GenBank/DDBJ databases">
        <title>Campylobacter magnum sp. nov., isolated from cecal contents of domestic pigs (Sus scrofa domesticus).</title>
        <authorList>
            <person name="Papic B."/>
            <person name="Gruntar I."/>
        </authorList>
    </citation>
    <scope>NUCLEOTIDE SEQUENCE [LARGE SCALE GENOMIC DNA]</scope>
    <source>
        <strain evidence="7">34484-21</strain>
    </source>
</reference>
<dbReference type="NCBIfam" id="NF038355">
    <property type="entry name" value="FDH3_beta"/>
    <property type="match status" value="1"/>
</dbReference>
<keyword evidence="7" id="KW-1185">Reference proteome</keyword>
<dbReference type="EMBL" id="JAULJQ010000003">
    <property type="protein sequence ID" value="MDO2409115.1"/>
    <property type="molecule type" value="Genomic_DNA"/>
</dbReference>
<dbReference type="RefSeq" id="WP_273929900.1">
    <property type="nucleotide sequence ID" value="NZ_JAQSLJ010000004.1"/>
</dbReference>
<dbReference type="Pfam" id="PF13247">
    <property type="entry name" value="Fer4_11"/>
    <property type="match status" value="1"/>
</dbReference>
<evidence type="ECO:0000256" key="2">
    <source>
        <dbReference type="ARBA" id="ARBA00022723"/>
    </source>
</evidence>
<evidence type="ECO:0000259" key="5">
    <source>
        <dbReference type="PROSITE" id="PS51379"/>
    </source>
</evidence>